<sequence length="116" mass="12954">MPLFESLSILVLGALAWLWHDSLKAREAGVREARSACAEEDLQLLDDTVAFRSLRFARDDLGRLRLQRTYGFEYSDTGDNRRQGSVTLLGQDVVLVSLRARLTLVGGAGGDRHEQH</sequence>
<evidence type="ECO:0000313" key="1">
    <source>
        <dbReference type="EMBL" id="MBK8522847.1"/>
    </source>
</evidence>
<accession>A0A9D7K160</accession>
<reference evidence="1" key="1">
    <citation type="submission" date="2020-10" db="EMBL/GenBank/DDBJ databases">
        <title>Connecting structure to function with the recovery of over 1000 high-quality activated sludge metagenome-assembled genomes encoding full-length rRNA genes using long-read sequencing.</title>
        <authorList>
            <person name="Singleton C.M."/>
            <person name="Petriglieri F."/>
            <person name="Kristensen J.M."/>
            <person name="Kirkegaard R.H."/>
            <person name="Michaelsen T.Y."/>
            <person name="Andersen M.H."/>
            <person name="Karst S.M."/>
            <person name="Dueholm M.S."/>
            <person name="Nielsen P.H."/>
            <person name="Albertsen M."/>
        </authorList>
    </citation>
    <scope>NUCLEOTIDE SEQUENCE</scope>
    <source>
        <strain evidence="1">Hirt_18-Q3-R61-65_BATAC.395</strain>
    </source>
</reference>
<dbReference type="Proteomes" id="UP000886689">
    <property type="component" value="Unassembled WGS sequence"/>
</dbReference>
<comment type="caution">
    <text evidence="1">The sequence shown here is derived from an EMBL/GenBank/DDBJ whole genome shotgun (WGS) entry which is preliminary data.</text>
</comment>
<proteinExistence type="predicted"/>
<dbReference type="AlphaFoldDB" id="A0A9D7K160"/>
<evidence type="ECO:0000313" key="2">
    <source>
        <dbReference type="Proteomes" id="UP000886689"/>
    </source>
</evidence>
<dbReference type="Pfam" id="PF11743">
    <property type="entry name" value="DUF3301"/>
    <property type="match status" value="1"/>
</dbReference>
<name>A0A9D7K160_9PROT</name>
<protein>
    <submittedName>
        <fullName evidence="1">DUF3301 domain-containing protein</fullName>
    </submittedName>
</protein>
<organism evidence="1 2">
    <name type="scientific">Candidatus Proximibacter danicus</name>
    <dbReference type="NCBI Taxonomy" id="2954365"/>
    <lineage>
        <taxon>Bacteria</taxon>
        <taxon>Pseudomonadati</taxon>
        <taxon>Pseudomonadota</taxon>
        <taxon>Betaproteobacteria</taxon>
        <taxon>Candidatus Proximibacter</taxon>
    </lineage>
</organism>
<dbReference type="EMBL" id="JADJUC010000001">
    <property type="protein sequence ID" value="MBK8522847.1"/>
    <property type="molecule type" value="Genomic_DNA"/>
</dbReference>
<gene>
    <name evidence="1" type="ORF">IPL58_01135</name>
</gene>
<dbReference type="InterPro" id="IPR021732">
    <property type="entry name" value="DUF3301"/>
</dbReference>